<dbReference type="CDD" id="cd06121">
    <property type="entry name" value="cupin_YML079wp"/>
    <property type="match status" value="1"/>
</dbReference>
<dbReference type="EMBL" id="JAKWBI020000244">
    <property type="protein sequence ID" value="KAJ2898112.1"/>
    <property type="molecule type" value="Genomic_DNA"/>
</dbReference>
<feature type="domain" description="DUF985" evidence="1">
    <location>
        <begin position="34"/>
        <end position="204"/>
    </location>
</feature>
<evidence type="ECO:0000313" key="3">
    <source>
        <dbReference type="Proteomes" id="UP001201980"/>
    </source>
</evidence>
<dbReference type="PANTHER" id="PTHR33387:SF3">
    <property type="entry name" value="DUF985 DOMAIN-CONTAINING PROTEIN"/>
    <property type="match status" value="1"/>
</dbReference>
<dbReference type="Pfam" id="PF06172">
    <property type="entry name" value="Cupin_5"/>
    <property type="match status" value="1"/>
</dbReference>
<dbReference type="PANTHER" id="PTHR33387">
    <property type="entry name" value="RMLC-LIKE JELLY ROLL FOLD PROTEIN"/>
    <property type="match status" value="1"/>
</dbReference>
<accession>A0AAD5RT33</accession>
<comment type="caution">
    <text evidence="2">The sequence shown here is derived from an EMBL/GenBank/DDBJ whole genome shotgun (WGS) entry which is preliminary data.</text>
</comment>
<protein>
    <recommendedName>
        <fullName evidence="1">DUF985 domain-containing protein</fullName>
    </recommendedName>
</protein>
<dbReference type="InterPro" id="IPR014710">
    <property type="entry name" value="RmlC-like_jellyroll"/>
</dbReference>
<dbReference type="Gene3D" id="2.60.120.10">
    <property type="entry name" value="Jelly Rolls"/>
    <property type="match status" value="1"/>
</dbReference>
<name>A0AAD5RT33_9PEZI</name>
<dbReference type="AlphaFoldDB" id="A0AAD5RT33"/>
<dbReference type="InterPro" id="IPR039935">
    <property type="entry name" value="YML079W-like"/>
</dbReference>
<evidence type="ECO:0000259" key="1">
    <source>
        <dbReference type="Pfam" id="PF06172"/>
    </source>
</evidence>
<dbReference type="Proteomes" id="UP001201980">
    <property type="component" value="Unassembled WGS sequence"/>
</dbReference>
<dbReference type="InterPro" id="IPR009327">
    <property type="entry name" value="Cupin_DUF985"/>
</dbReference>
<reference evidence="2" key="1">
    <citation type="submission" date="2022-07" db="EMBL/GenBank/DDBJ databases">
        <title>Draft genome sequence of Zalerion maritima ATCC 34329, a (micro)plastics degrading marine fungus.</title>
        <authorList>
            <person name="Paco A."/>
            <person name="Goncalves M.F.M."/>
            <person name="Rocha-Santos T.A.P."/>
            <person name="Alves A."/>
        </authorList>
    </citation>
    <scope>NUCLEOTIDE SEQUENCE</scope>
    <source>
        <strain evidence="2">ATCC 34329</strain>
    </source>
</reference>
<keyword evidence="3" id="KW-1185">Reference proteome</keyword>
<organism evidence="2 3">
    <name type="scientific">Zalerion maritima</name>
    <dbReference type="NCBI Taxonomy" id="339359"/>
    <lineage>
        <taxon>Eukaryota</taxon>
        <taxon>Fungi</taxon>
        <taxon>Dikarya</taxon>
        <taxon>Ascomycota</taxon>
        <taxon>Pezizomycotina</taxon>
        <taxon>Sordariomycetes</taxon>
        <taxon>Lulworthiomycetidae</taxon>
        <taxon>Lulworthiales</taxon>
        <taxon>Lulworthiaceae</taxon>
        <taxon>Zalerion</taxon>
    </lineage>
</organism>
<gene>
    <name evidence="2" type="ORF">MKZ38_004171</name>
</gene>
<dbReference type="SUPFAM" id="SSF51182">
    <property type="entry name" value="RmlC-like cupins"/>
    <property type="match status" value="1"/>
</dbReference>
<sequence length="234" mass="26068">MGDISAFITLPLDDLVPTFDPSKGSFVAESPSTQNTITTLSLTPHMEGGYYTQTHVNPLLVPSPFPKHPASKEQDLPQREASFDPAYRCLDTSIFYYLTPNRPRGAFHRNRCAIVHSLHRGRGMYVIIHPSGIPGESRVETYMVGHGIENREKLQWTVDGGAYKASFLLPDNPEEVLAGSDAKTNGLLITEVAVPGFEFYDHDFLTKENLVELVGEERAKGLEWLVRGPWDGRV</sequence>
<evidence type="ECO:0000313" key="2">
    <source>
        <dbReference type="EMBL" id="KAJ2898112.1"/>
    </source>
</evidence>
<proteinExistence type="predicted"/>
<dbReference type="InterPro" id="IPR011051">
    <property type="entry name" value="RmlC_Cupin_sf"/>
</dbReference>